<feature type="transmembrane region" description="Helical" evidence="7">
    <location>
        <begin position="659"/>
        <end position="680"/>
    </location>
</feature>
<feature type="transmembrane region" description="Helical" evidence="7">
    <location>
        <begin position="140"/>
        <end position="158"/>
    </location>
</feature>
<feature type="transmembrane region" description="Helical" evidence="7">
    <location>
        <begin position="258"/>
        <end position="280"/>
    </location>
</feature>
<feature type="compositionally biased region" description="Basic and acidic residues" evidence="6">
    <location>
        <begin position="72"/>
        <end position="88"/>
    </location>
</feature>
<feature type="transmembrane region" description="Helical" evidence="7">
    <location>
        <begin position="527"/>
        <end position="547"/>
    </location>
</feature>
<accession>A0AAN6SSD7</accession>
<evidence type="ECO:0000256" key="5">
    <source>
        <dbReference type="ARBA" id="ARBA00023136"/>
    </source>
</evidence>
<feature type="transmembrane region" description="Helical" evidence="7">
    <location>
        <begin position="763"/>
        <end position="782"/>
    </location>
</feature>
<dbReference type="Gene3D" id="1.20.1250.20">
    <property type="entry name" value="MFS general substrate transporter like domains"/>
    <property type="match status" value="2"/>
</dbReference>
<proteinExistence type="predicted"/>
<comment type="caution">
    <text evidence="9">The sequence shown here is derived from an EMBL/GenBank/DDBJ whole genome shotgun (WGS) entry which is preliminary data.</text>
</comment>
<evidence type="ECO:0000256" key="2">
    <source>
        <dbReference type="ARBA" id="ARBA00022448"/>
    </source>
</evidence>
<feature type="transmembrane region" description="Helical" evidence="7">
    <location>
        <begin position="981"/>
        <end position="1000"/>
    </location>
</feature>
<evidence type="ECO:0000313" key="10">
    <source>
        <dbReference type="Proteomes" id="UP001303115"/>
    </source>
</evidence>
<feature type="transmembrane region" description="Helical" evidence="7">
    <location>
        <begin position="789"/>
        <end position="812"/>
    </location>
</feature>
<feature type="region of interest" description="Disordered" evidence="6">
    <location>
        <begin position="1"/>
        <end position="90"/>
    </location>
</feature>
<feature type="transmembrane region" description="Helical" evidence="7">
    <location>
        <begin position="1062"/>
        <end position="1086"/>
    </location>
</feature>
<comment type="subcellular location">
    <subcellularLocation>
        <location evidence="1">Membrane</location>
        <topology evidence="1">Multi-pass membrane protein</topology>
    </subcellularLocation>
</comment>
<feature type="transmembrane region" description="Helical" evidence="7">
    <location>
        <begin position="1156"/>
        <end position="1179"/>
    </location>
</feature>
<feature type="transmembrane region" description="Helical" evidence="7">
    <location>
        <begin position="559"/>
        <end position="587"/>
    </location>
</feature>
<evidence type="ECO:0000256" key="3">
    <source>
        <dbReference type="ARBA" id="ARBA00022692"/>
    </source>
</evidence>
<feature type="transmembrane region" description="Helical" evidence="7">
    <location>
        <begin position="164"/>
        <end position="187"/>
    </location>
</feature>
<dbReference type="EMBL" id="MU854368">
    <property type="protein sequence ID" value="KAK4040837.1"/>
    <property type="molecule type" value="Genomic_DNA"/>
</dbReference>
<organism evidence="9 10">
    <name type="scientific">Parachaetomium inaequale</name>
    <dbReference type="NCBI Taxonomy" id="2588326"/>
    <lineage>
        <taxon>Eukaryota</taxon>
        <taxon>Fungi</taxon>
        <taxon>Dikarya</taxon>
        <taxon>Ascomycota</taxon>
        <taxon>Pezizomycotina</taxon>
        <taxon>Sordariomycetes</taxon>
        <taxon>Sordariomycetidae</taxon>
        <taxon>Sordariales</taxon>
        <taxon>Chaetomiaceae</taxon>
        <taxon>Parachaetomium</taxon>
    </lineage>
</organism>
<dbReference type="PANTHER" id="PTHR23501">
    <property type="entry name" value="MAJOR FACILITATOR SUPERFAMILY"/>
    <property type="match status" value="1"/>
</dbReference>
<keyword evidence="2" id="KW-0813">Transport</keyword>
<dbReference type="CDD" id="cd17502">
    <property type="entry name" value="MFS_Azr1_MDR_like"/>
    <property type="match status" value="1"/>
</dbReference>
<feature type="compositionally biased region" description="Low complexity" evidence="6">
    <location>
        <begin position="917"/>
        <end position="934"/>
    </location>
</feature>
<feature type="transmembrane region" description="Helical" evidence="7">
    <location>
        <begin position="199"/>
        <end position="220"/>
    </location>
</feature>
<dbReference type="InterPro" id="IPR036259">
    <property type="entry name" value="MFS_trans_sf"/>
</dbReference>
<dbReference type="FunFam" id="1.20.1720.10:FF:000012">
    <property type="entry name" value="MFS toxin efflux pump (AflT)"/>
    <property type="match status" value="1"/>
</dbReference>
<dbReference type="InterPro" id="IPR011701">
    <property type="entry name" value="MFS"/>
</dbReference>
<feature type="transmembrane region" description="Helical" evidence="7">
    <location>
        <begin position="1020"/>
        <end position="1041"/>
    </location>
</feature>
<evidence type="ECO:0000256" key="7">
    <source>
        <dbReference type="SAM" id="Phobius"/>
    </source>
</evidence>
<feature type="transmembrane region" description="Helical" evidence="7">
    <location>
        <begin position="102"/>
        <end position="128"/>
    </location>
</feature>
<reference evidence="10" key="1">
    <citation type="journal article" date="2023" name="Mol. Phylogenet. Evol.">
        <title>Genome-scale phylogeny and comparative genomics of the fungal order Sordariales.</title>
        <authorList>
            <person name="Hensen N."/>
            <person name="Bonometti L."/>
            <person name="Westerberg I."/>
            <person name="Brannstrom I.O."/>
            <person name="Guillou S."/>
            <person name="Cros-Aarteil S."/>
            <person name="Calhoun S."/>
            <person name="Haridas S."/>
            <person name="Kuo A."/>
            <person name="Mondo S."/>
            <person name="Pangilinan J."/>
            <person name="Riley R."/>
            <person name="LaButti K."/>
            <person name="Andreopoulos B."/>
            <person name="Lipzen A."/>
            <person name="Chen C."/>
            <person name="Yan M."/>
            <person name="Daum C."/>
            <person name="Ng V."/>
            <person name="Clum A."/>
            <person name="Steindorff A."/>
            <person name="Ohm R.A."/>
            <person name="Martin F."/>
            <person name="Silar P."/>
            <person name="Natvig D.O."/>
            <person name="Lalanne C."/>
            <person name="Gautier V."/>
            <person name="Ament-Velasquez S.L."/>
            <person name="Kruys A."/>
            <person name="Hutchinson M.I."/>
            <person name="Powell A.J."/>
            <person name="Barry K."/>
            <person name="Miller A.N."/>
            <person name="Grigoriev I.V."/>
            <person name="Debuchy R."/>
            <person name="Gladieux P."/>
            <person name="Hiltunen Thoren M."/>
            <person name="Johannesson H."/>
        </authorList>
    </citation>
    <scope>NUCLEOTIDE SEQUENCE [LARGE SCALE GENOMIC DNA]</scope>
    <source>
        <strain evidence="10">CBS 284.82</strain>
    </source>
</reference>
<feature type="transmembrane region" description="Helical" evidence="7">
    <location>
        <begin position="226"/>
        <end position="246"/>
    </location>
</feature>
<feature type="transmembrane region" description="Helical" evidence="7">
    <location>
        <begin position="731"/>
        <end position="757"/>
    </location>
</feature>
<dbReference type="Pfam" id="PF07690">
    <property type="entry name" value="MFS_1"/>
    <property type="match status" value="2"/>
</dbReference>
<dbReference type="PANTHER" id="PTHR23501:SF177">
    <property type="entry name" value="MAJOR FACILITATOR SUPERFAMILY (MFS) PROFILE DOMAIN-CONTAINING PROTEIN-RELATED"/>
    <property type="match status" value="1"/>
</dbReference>
<dbReference type="AlphaFoldDB" id="A0AAN6SSD7"/>
<dbReference type="SUPFAM" id="SSF103473">
    <property type="entry name" value="MFS general substrate transporter"/>
    <property type="match status" value="2"/>
</dbReference>
<dbReference type="GO" id="GO:0022857">
    <property type="term" value="F:transmembrane transporter activity"/>
    <property type="evidence" value="ECO:0007669"/>
    <property type="project" value="InterPro"/>
</dbReference>
<evidence type="ECO:0000259" key="8">
    <source>
        <dbReference type="PROSITE" id="PS50850"/>
    </source>
</evidence>
<feature type="transmembrane region" description="Helical" evidence="7">
    <location>
        <begin position="495"/>
        <end position="515"/>
    </location>
</feature>
<name>A0AAN6SSD7_9PEZI</name>
<dbReference type="GO" id="GO:0005886">
    <property type="term" value="C:plasma membrane"/>
    <property type="evidence" value="ECO:0007669"/>
    <property type="project" value="TreeGrafter"/>
</dbReference>
<feature type="transmembrane region" description="Helical" evidence="7">
    <location>
        <begin position="300"/>
        <end position="319"/>
    </location>
</feature>
<feature type="transmembrane region" description="Helical" evidence="7">
    <location>
        <begin position="1128"/>
        <end position="1150"/>
    </location>
</feature>
<evidence type="ECO:0000256" key="4">
    <source>
        <dbReference type="ARBA" id="ARBA00022989"/>
    </source>
</evidence>
<keyword evidence="4 7" id="KW-1133">Transmembrane helix</keyword>
<feature type="transmembrane region" description="Helical" evidence="7">
    <location>
        <begin position="432"/>
        <end position="451"/>
    </location>
</feature>
<feature type="region of interest" description="Disordered" evidence="6">
    <location>
        <begin position="917"/>
        <end position="941"/>
    </location>
</feature>
<gene>
    <name evidence="9" type="ORF">C8A01DRAFT_45864</name>
</gene>
<feature type="transmembrane region" description="Helical" evidence="7">
    <location>
        <begin position="331"/>
        <end position="348"/>
    </location>
</feature>
<feature type="transmembrane region" description="Helical" evidence="7">
    <location>
        <begin position="463"/>
        <end position="483"/>
    </location>
</feature>
<dbReference type="GO" id="GO:0012505">
    <property type="term" value="C:endomembrane system"/>
    <property type="evidence" value="ECO:0007669"/>
    <property type="project" value="UniProtKB-SubCell"/>
</dbReference>
<dbReference type="InterPro" id="IPR020846">
    <property type="entry name" value="MFS_dom"/>
</dbReference>
<keyword evidence="10" id="KW-1185">Reference proteome</keyword>
<feature type="transmembrane region" description="Helical" evidence="7">
    <location>
        <begin position="700"/>
        <end position="719"/>
    </location>
</feature>
<dbReference type="Proteomes" id="UP001303115">
    <property type="component" value="Unassembled WGS sequence"/>
</dbReference>
<feature type="domain" description="Major facilitator superfamily (MFS) profile" evidence="8">
    <location>
        <begin position="105"/>
        <end position="842"/>
    </location>
</feature>
<evidence type="ECO:0000256" key="6">
    <source>
        <dbReference type="SAM" id="MobiDB-lite"/>
    </source>
</evidence>
<dbReference type="FunFam" id="1.20.1250.20:FF:000196">
    <property type="entry name" value="MFS toxin efflux pump (AflT)"/>
    <property type="match status" value="1"/>
</dbReference>
<evidence type="ECO:0000256" key="1">
    <source>
        <dbReference type="ARBA" id="ARBA00004141"/>
    </source>
</evidence>
<protein>
    <recommendedName>
        <fullName evidence="8">Major facilitator superfamily (MFS) profile domain-containing protein</fullName>
    </recommendedName>
</protein>
<feature type="transmembrane region" description="Helical" evidence="7">
    <location>
        <begin position="818"/>
        <end position="838"/>
    </location>
</feature>
<feature type="transmembrane region" description="Helical" evidence="7">
    <location>
        <begin position="1098"/>
        <end position="1116"/>
    </location>
</feature>
<dbReference type="PROSITE" id="PS50850">
    <property type="entry name" value="MFS"/>
    <property type="match status" value="1"/>
</dbReference>
<feature type="transmembrane region" description="Helical" evidence="7">
    <location>
        <begin position="409"/>
        <end position="426"/>
    </location>
</feature>
<feature type="transmembrane region" description="Helical" evidence="7">
    <location>
        <begin position="368"/>
        <end position="389"/>
    </location>
</feature>
<keyword evidence="3 7" id="KW-0812">Transmembrane</keyword>
<sequence length="1195" mass="127728">MPSPTTPGPLRSSETTLADPDRPGSGEKAAATLSPPKPANHDGHLSGETTRAPSPVGDETDHTRAATPVTVENEKKDPLADGSVKDEPVGSDEIEYPTGLGFAFIIVALVLSIFLVSLDMTIVATAIPRITDEFQGLEDVAWYGSAFFMTIGGFQSTWGKVFKYFPLKISFLIAIFIFEIGSLVCGVAPNSTALIVGRAIAGVGAAGIGSGAYTIIAFTAPPKKRPMFTGIVGAAYGIAAVIGPLIGGAFSDHVSWRWCFYINLPIGGLSGFIILFFFKAPSGAKPVVAPLKEKLLQMDVVGTVLVMGGVISYILALQYGGQTLPWSDKTVIGLIVGFVAIFIAFGFWEFYNGERSMIVPRLFLHRDVWVPSIFTFLFAGAYFVVIYYLPIYFQSIDNTSPTDSGVRNLPLILSVTVATVIAGGSISATGIAAPVAVGSAAIATIAAGLLYTLDIGTSTGKWIGYQILGGFAWGAAFQVPMIIGQATAAPDDISSVTAIILFFQTVGGAFLVSAAQSAFVNTMLNRLATSAPTVNPLVLLGTGATQIRTVFSAEEIPGILVAYMAGIRTALAIALGAVGVSFVVSLFSNFKRLNTETYAFSLPGEAVKVATPPGTVVLIGKGTPSATHQNGRYVDRLVHFPLPTADPADPLNWPLWRKAACMVSVSFYAFVSNYISASIAPALPLWNHEFPHDRRPTKDLMALVAFNVLVLGLGNIFWVPMSNICGRRLTLVISTGLLFAATSCGIFFTGFIPTLIIRIFQGLGSSASETVTPAVVGDLFFVHERGKWMAFYTASLASGSVVGGITGGYIAAELGWVKQFWVGTGLTGLAALATAFLVPETMFDRGKHTLPVQRNLPRVSRYTPRIRSSAPKLSLMTLPSMRFTLPSRFNWQAPTTRASTYNNDGLGMTWYETSSSASSITSSNNNNNNDTNSNPDPLATPAATQQSYLPYTFARSLKFSPYRGTVLHHFQKPWSTLRLPATWIIMLQYGGLVGGVAVISTVGPQILSRPPYRWGEHAGLLFVGALVGIVLGGLCTGLVVDRRLKKLARDQDHGYAEPEARVAVMVPALLVGTCGLAVLGVCAQYPGRWKWVGLECAYGMVAFALAQVPSIWFSYLIDAYDQLASDCFVMICILRGAIPFAWTFFVAQWIEKDGFLIPFGGFTAIMGVFSLLIIPVICGGKRMRIATARYVVGNQ</sequence>
<keyword evidence="5 7" id="KW-0472">Membrane</keyword>
<evidence type="ECO:0000313" key="9">
    <source>
        <dbReference type="EMBL" id="KAK4040837.1"/>
    </source>
</evidence>